<sequence length="173" mass="19135">MDIAARSGKMNKQKKMISAFGAAWLACVCALPAQADEGHVLSLQFGPYVHHWDRDPEHNNTPGMLGLEYTAPSRWLAGASFLRNSFDQPTEYYYAGKRWDLDGLSPHLYVKVTAGALLGYTGRYEDKIPFNHKGTAFAVIPALGYQVDRYSAQVALLGTAGVMFTFGIDLGRW</sequence>
<dbReference type="InParanoid" id="B9TKL7"/>
<dbReference type="PROSITE" id="PS51257">
    <property type="entry name" value="PROKAR_LIPOPROTEIN"/>
    <property type="match status" value="1"/>
</dbReference>
<dbReference type="Proteomes" id="UP000008311">
    <property type="component" value="Unassembled WGS sequence"/>
</dbReference>
<protein>
    <recommendedName>
        <fullName evidence="4">Outer membrane protein beta-barrel domain-containing protein</fullName>
    </recommendedName>
</protein>
<name>B9TKL7_RICCO</name>
<keyword evidence="1" id="KW-0732">Signal</keyword>
<proteinExistence type="predicted"/>
<evidence type="ECO:0000313" key="3">
    <source>
        <dbReference type="Proteomes" id="UP000008311"/>
    </source>
</evidence>
<feature type="signal peptide" evidence="1">
    <location>
        <begin position="1"/>
        <end position="35"/>
    </location>
</feature>
<evidence type="ECO:0000313" key="2">
    <source>
        <dbReference type="EMBL" id="EEF23596.1"/>
    </source>
</evidence>
<evidence type="ECO:0000256" key="1">
    <source>
        <dbReference type="SAM" id="SignalP"/>
    </source>
</evidence>
<dbReference type="AlphaFoldDB" id="B9TKL7"/>
<accession>B9TKL7</accession>
<gene>
    <name evidence="2" type="ORF">RCOM_1825050</name>
</gene>
<evidence type="ECO:0008006" key="4">
    <source>
        <dbReference type="Google" id="ProtNLM"/>
    </source>
</evidence>
<keyword evidence="3" id="KW-1185">Reference proteome</keyword>
<dbReference type="EMBL" id="EQ985459">
    <property type="protein sequence ID" value="EEF23596.1"/>
    <property type="molecule type" value="Genomic_DNA"/>
</dbReference>
<reference evidence="3" key="1">
    <citation type="journal article" date="2010" name="Nat. Biotechnol.">
        <title>Draft genome sequence of the oilseed species Ricinus communis.</title>
        <authorList>
            <person name="Chan A.P."/>
            <person name="Crabtree J."/>
            <person name="Zhao Q."/>
            <person name="Lorenzi H."/>
            <person name="Orvis J."/>
            <person name="Puiu D."/>
            <person name="Melake-Berhan A."/>
            <person name="Jones K.M."/>
            <person name="Redman J."/>
            <person name="Chen G."/>
            <person name="Cahoon E.B."/>
            <person name="Gedil M."/>
            <person name="Stanke M."/>
            <person name="Haas B.J."/>
            <person name="Wortman J.R."/>
            <person name="Fraser-Liggett C.M."/>
            <person name="Ravel J."/>
            <person name="Rabinowicz P.D."/>
        </authorList>
    </citation>
    <scope>NUCLEOTIDE SEQUENCE [LARGE SCALE GENOMIC DNA]</scope>
    <source>
        <strain evidence="3">cv. Hale</strain>
    </source>
</reference>
<feature type="chain" id="PRO_5002892170" description="Outer membrane protein beta-barrel domain-containing protein" evidence="1">
    <location>
        <begin position="36"/>
        <end position="173"/>
    </location>
</feature>
<organism evidence="2 3">
    <name type="scientific">Ricinus communis</name>
    <name type="common">Castor bean</name>
    <dbReference type="NCBI Taxonomy" id="3988"/>
    <lineage>
        <taxon>Eukaryota</taxon>
        <taxon>Viridiplantae</taxon>
        <taxon>Streptophyta</taxon>
        <taxon>Embryophyta</taxon>
        <taxon>Tracheophyta</taxon>
        <taxon>Spermatophyta</taxon>
        <taxon>Magnoliopsida</taxon>
        <taxon>eudicotyledons</taxon>
        <taxon>Gunneridae</taxon>
        <taxon>Pentapetalae</taxon>
        <taxon>rosids</taxon>
        <taxon>fabids</taxon>
        <taxon>Malpighiales</taxon>
        <taxon>Euphorbiaceae</taxon>
        <taxon>Acalyphoideae</taxon>
        <taxon>Acalypheae</taxon>
        <taxon>Ricinus</taxon>
    </lineage>
</organism>